<reference evidence="2 3" key="1">
    <citation type="submission" date="2009-08" db="EMBL/GenBank/DDBJ databases">
        <title>The Genome Sequence of Spizellomyces punctatus strain DAOM BR117.</title>
        <authorList>
            <consortium name="The Broad Institute Genome Sequencing Platform"/>
            <person name="Russ C."/>
            <person name="Cuomo C."/>
            <person name="Shea T."/>
            <person name="Young S.K."/>
            <person name="Zeng Q."/>
            <person name="Koehrsen M."/>
            <person name="Haas B."/>
            <person name="Borodovsky M."/>
            <person name="Guigo R."/>
            <person name="Alvarado L."/>
            <person name="Berlin A."/>
            <person name="Bochicchio J."/>
            <person name="Borenstein D."/>
            <person name="Chapman S."/>
            <person name="Chen Z."/>
            <person name="Engels R."/>
            <person name="Freedman E."/>
            <person name="Gellesch M."/>
            <person name="Goldberg J."/>
            <person name="Griggs A."/>
            <person name="Gujja S."/>
            <person name="Heiman D."/>
            <person name="Hepburn T."/>
            <person name="Howarth C."/>
            <person name="Jen D."/>
            <person name="Larson L."/>
            <person name="Lewis B."/>
            <person name="Mehta T."/>
            <person name="Park D."/>
            <person name="Pearson M."/>
            <person name="Roberts A."/>
            <person name="Saif S."/>
            <person name="Shenoy N."/>
            <person name="Sisk P."/>
            <person name="Stolte C."/>
            <person name="Sykes S."/>
            <person name="Thomson T."/>
            <person name="Walk T."/>
            <person name="White J."/>
            <person name="Yandava C."/>
            <person name="Burger G."/>
            <person name="Gray M.W."/>
            <person name="Holland P.W.H."/>
            <person name="King N."/>
            <person name="Lang F.B.F."/>
            <person name="Roger A.J."/>
            <person name="Ruiz-Trillo I."/>
            <person name="Lander E."/>
            <person name="Nusbaum C."/>
        </authorList>
    </citation>
    <scope>NUCLEOTIDE SEQUENCE [LARGE SCALE GENOMIC DNA]</scope>
    <source>
        <strain evidence="2 3">DAOM BR117</strain>
    </source>
</reference>
<gene>
    <name evidence="2" type="ORF">SPPG_02183</name>
</gene>
<dbReference type="GeneID" id="27685789"/>
<feature type="region of interest" description="Disordered" evidence="1">
    <location>
        <begin position="158"/>
        <end position="185"/>
    </location>
</feature>
<evidence type="ECO:0000256" key="1">
    <source>
        <dbReference type="SAM" id="MobiDB-lite"/>
    </source>
</evidence>
<dbReference type="AlphaFoldDB" id="A0A0L0HPV7"/>
<dbReference type="EMBL" id="KQ257452">
    <property type="protein sequence ID" value="KND03122.1"/>
    <property type="molecule type" value="Genomic_DNA"/>
</dbReference>
<keyword evidence="3" id="KW-1185">Reference proteome</keyword>
<dbReference type="InParanoid" id="A0A0L0HPV7"/>
<dbReference type="OrthoDB" id="10309531at2759"/>
<name>A0A0L0HPV7_SPIPD</name>
<dbReference type="RefSeq" id="XP_016611161.1">
    <property type="nucleotide sequence ID" value="XM_016750480.1"/>
</dbReference>
<sequence>MVKKLKLSTHQWANHKHHHIPPWTQPPDTIALDKALTETFNQVHQASENPATDPIVIHIQSAQMRYINVIQTDGTRGLPSIRITLVPSPKAHDIQTLHNALESDLEMRRVVYEYRERFVNKKEWYKYGVLKNFLGIDERNLRLLRRALRNLEKALEVQNEQAENEPVQHKEISQEKKGEVFAREE</sequence>
<evidence type="ECO:0000313" key="2">
    <source>
        <dbReference type="EMBL" id="KND03122.1"/>
    </source>
</evidence>
<dbReference type="VEuPathDB" id="FungiDB:SPPG_02183"/>
<proteinExistence type="predicted"/>
<accession>A0A0L0HPV7</accession>
<evidence type="ECO:0000313" key="3">
    <source>
        <dbReference type="Proteomes" id="UP000053201"/>
    </source>
</evidence>
<protein>
    <submittedName>
        <fullName evidence="2">Uncharacterized protein</fullName>
    </submittedName>
</protein>
<organism evidence="2 3">
    <name type="scientific">Spizellomyces punctatus (strain DAOM BR117)</name>
    <dbReference type="NCBI Taxonomy" id="645134"/>
    <lineage>
        <taxon>Eukaryota</taxon>
        <taxon>Fungi</taxon>
        <taxon>Fungi incertae sedis</taxon>
        <taxon>Chytridiomycota</taxon>
        <taxon>Chytridiomycota incertae sedis</taxon>
        <taxon>Chytridiomycetes</taxon>
        <taxon>Spizellomycetales</taxon>
        <taxon>Spizellomycetaceae</taxon>
        <taxon>Spizellomyces</taxon>
    </lineage>
</organism>
<dbReference type="Proteomes" id="UP000053201">
    <property type="component" value="Unassembled WGS sequence"/>
</dbReference>
<feature type="compositionally biased region" description="Basic and acidic residues" evidence="1">
    <location>
        <begin position="166"/>
        <end position="185"/>
    </location>
</feature>